<dbReference type="Proteomes" id="UP000008917">
    <property type="component" value="Chromosome"/>
</dbReference>
<dbReference type="InterPro" id="IPR000847">
    <property type="entry name" value="LysR_HTH_N"/>
</dbReference>
<reference evidence="6 7" key="2">
    <citation type="journal article" date="2013" name="Genome Announc.">
        <title>Genome of the Root-Associated Plant Growth-Promoting Bacterium Variovorax paradoxus Strain EPS.</title>
        <authorList>
            <person name="Han J.I."/>
            <person name="Spain J.C."/>
            <person name="Leadbetter J.R."/>
            <person name="Ovchinnikova G."/>
            <person name="Goodwin L.A."/>
            <person name="Han C.S."/>
            <person name="Woyke T."/>
            <person name="Davenport K.W."/>
            <person name="Orwin P.M."/>
        </authorList>
    </citation>
    <scope>NUCLEOTIDE SEQUENCE [LARGE SCALE GENOMIC DNA]</scope>
    <source>
        <strain evidence="6 7">EPS</strain>
    </source>
</reference>
<name>E6V932_VARPE</name>
<dbReference type="FunFam" id="1.10.10.10:FF:000038">
    <property type="entry name" value="Glycine cleavage system transcriptional activator"/>
    <property type="match status" value="1"/>
</dbReference>
<evidence type="ECO:0000313" key="6">
    <source>
        <dbReference type="EMBL" id="ADU37355.1"/>
    </source>
</evidence>
<evidence type="ECO:0000256" key="3">
    <source>
        <dbReference type="ARBA" id="ARBA00023125"/>
    </source>
</evidence>
<dbReference type="PRINTS" id="PR00039">
    <property type="entry name" value="HTHLYSR"/>
</dbReference>
<keyword evidence="3" id="KW-0238">DNA-binding</keyword>
<dbReference type="Gene3D" id="1.10.10.10">
    <property type="entry name" value="Winged helix-like DNA-binding domain superfamily/Winged helix DNA-binding domain"/>
    <property type="match status" value="1"/>
</dbReference>
<evidence type="ECO:0000256" key="1">
    <source>
        <dbReference type="ARBA" id="ARBA00009437"/>
    </source>
</evidence>
<organism evidence="6 7">
    <name type="scientific">Variovorax paradoxus (strain EPS)</name>
    <dbReference type="NCBI Taxonomy" id="595537"/>
    <lineage>
        <taxon>Bacteria</taxon>
        <taxon>Pseudomonadati</taxon>
        <taxon>Pseudomonadota</taxon>
        <taxon>Betaproteobacteria</taxon>
        <taxon>Burkholderiales</taxon>
        <taxon>Comamonadaceae</taxon>
        <taxon>Variovorax</taxon>
    </lineage>
</organism>
<sequence length="322" mass="35043">MDTHGHSQTIISTVMQEIGSPVRPPRRLPPLLSLRAFEAAAAHLSFQRAAVELSVTPSAISHQVRALEDTLGQPLFRRLTRQLALTPAGQRLFDDLRMGFDALEAGIDRLRRPAASQSVTLTTNTAFAARWVLPRMAAFRKACPGIELRLHAGDTLVDLARGDADIAVRSGNGNWPGLVSSELMPERYAPLCSPMLGLRRKSDLPKHQLIHCDWQPNATAPALWSRWFREADIAQPRGRSAKAAGLSFSDETHAMLAALAGHGVALLSLTLTAEELRSGALVQPFGPALDTGSYFLATANGRENEPAIRAVWQWIESQASTD</sequence>
<dbReference type="Pfam" id="PF00126">
    <property type="entry name" value="HTH_1"/>
    <property type="match status" value="1"/>
</dbReference>
<comment type="similarity">
    <text evidence="1">Belongs to the LysR transcriptional regulatory family.</text>
</comment>
<dbReference type="STRING" id="595537.Varpa_3169"/>
<dbReference type="CDD" id="cd08432">
    <property type="entry name" value="PBP2_GcdR_TrpI_HvrB_AmpR_like"/>
    <property type="match status" value="1"/>
</dbReference>
<dbReference type="InterPro" id="IPR005119">
    <property type="entry name" value="LysR_subst-bd"/>
</dbReference>
<reference evidence="7" key="1">
    <citation type="submission" date="2010-12" db="EMBL/GenBank/DDBJ databases">
        <title>Complete sequence of Variovorax paradoxus EPS.</title>
        <authorList>
            <consortium name="US DOE Joint Genome Institute"/>
            <person name="Lucas S."/>
            <person name="Copeland A."/>
            <person name="Lapidus A."/>
            <person name="Cheng J.-F."/>
            <person name="Goodwin L."/>
            <person name="Pitluck S."/>
            <person name="Teshima H."/>
            <person name="Detter J.C."/>
            <person name="Han C."/>
            <person name="Tapia R."/>
            <person name="Land M."/>
            <person name="Hauser L."/>
            <person name="Kyrpides N."/>
            <person name="Ivanova N."/>
            <person name="Ovchinnikova G."/>
            <person name="Orwin P."/>
            <person name="Han J.-I.G."/>
            <person name="Woyke T."/>
        </authorList>
    </citation>
    <scope>NUCLEOTIDE SEQUENCE [LARGE SCALE GENOMIC DNA]</scope>
    <source>
        <strain evidence="7">EPS</strain>
    </source>
</reference>
<dbReference type="GO" id="GO:0043565">
    <property type="term" value="F:sequence-specific DNA binding"/>
    <property type="evidence" value="ECO:0007669"/>
    <property type="project" value="TreeGrafter"/>
</dbReference>
<keyword evidence="2" id="KW-0805">Transcription regulation</keyword>
<feature type="domain" description="HTH lysR-type" evidence="5">
    <location>
        <begin position="29"/>
        <end position="86"/>
    </location>
</feature>
<evidence type="ECO:0000313" key="7">
    <source>
        <dbReference type="Proteomes" id="UP000008917"/>
    </source>
</evidence>
<evidence type="ECO:0000259" key="5">
    <source>
        <dbReference type="PROSITE" id="PS50931"/>
    </source>
</evidence>
<dbReference type="EMBL" id="CP002417">
    <property type="protein sequence ID" value="ADU37355.1"/>
    <property type="molecule type" value="Genomic_DNA"/>
</dbReference>
<dbReference type="KEGG" id="vpe:Varpa_3169"/>
<dbReference type="InterPro" id="IPR036388">
    <property type="entry name" value="WH-like_DNA-bd_sf"/>
</dbReference>
<dbReference type="PROSITE" id="PS50931">
    <property type="entry name" value="HTH_LYSR"/>
    <property type="match status" value="1"/>
</dbReference>
<dbReference type="HOGENOM" id="CLU_039613_37_1_4"/>
<dbReference type="Gene3D" id="3.40.190.10">
    <property type="entry name" value="Periplasmic binding protein-like II"/>
    <property type="match status" value="2"/>
</dbReference>
<keyword evidence="4" id="KW-0804">Transcription</keyword>
<dbReference type="Pfam" id="PF03466">
    <property type="entry name" value="LysR_substrate"/>
    <property type="match status" value="1"/>
</dbReference>
<dbReference type="InterPro" id="IPR058163">
    <property type="entry name" value="LysR-type_TF_proteobact-type"/>
</dbReference>
<protein>
    <submittedName>
        <fullName evidence="6">Transcriptional regulator, LysR family</fullName>
    </submittedName>
</protein>
<dbReference type="SUPFAM" id="SSF53850">
    <property type="entry name" value="Periplasmic binding protein-like II"/>
    <property type="match status" value="1"/>
</dbReference>
<dbReference type="PANTHER" id="PTHR30537:SF26">
    <property type="entry name" value="GLYCINE CLEAVAGE SYSTEM TRANSCRIPTIONAL ACTIVATOR"/>
    <property type="match status" value="1"/>
</dbReference>
<accession>E6V932</accession>
<evidence type="ECO:0000256" key="2">
    <source>
        <dbReference type="ARBA" id="ARBA00023015"/>
    </source>
</evidence>
<dbReference type="GO" id="GO:0003700">
    <property type="term" value="F:DNA-binding transcription factor activity"/>
    <property type="evidence" value="ECO:0007669"/>
    <property type="project" value="InterPro"/>
</dbReference>
<dbReference type="eggNOG" id="COG0583">
    <property type="taxonomic scope" value="Bacteria"/>
</dbReference>
<dbReference type="InterPro" id="IPR036390">
    <property type="entry name" value="WH_DNA-bd_sf"/>
</dbReference>
<dbReference type="PANTHER" id="PTHR30537">
    <property type="entry name" value="HTH-TYPE TRANSCRIPTIONAL REGULATOR"/>
    <property type="match status" value="1"/>
</dbReference>
<dbReference type="SUPFAM" id="SSF46785">
    <property type="entry name" value="Winged helix' DNA-binding domain"/>
    <property type="match status" value="1"/>
</dbReference>
<evidence type="ECO:0000256" key="4">
    <source>
        <dbReference type="ARBA" id="ARBA00023163"/>
    </source>
</evidence>
<dbReference type="AlphaFoldDB" id="E6V932"/>
<gene>
    <name evidence="6" type="ordered locus">Varpa_3169</name>
</gene>
<dbReference type="GO" id="GO:0006351">
    <property type="term" value="P:DNA-templated transcription"/>
    <property type="evidence" value="ECO:0007669"/>
    <property type="project" value="TreeGrafter"/>
</dbReference>
<proteinExistence type="inferred from homology"/>